<proteinExistence type="predicted"/>
<evidence type="ECO:0000313" key="1">
    <source>
        <dbReference type="EMBL" id="CCC98754.1"/>
    </source>
</evidence>
<protein>
    <submittedName>
        <fullName evidence="1">Uncharacterized protein</fullName>
    </submittedName>
</protein>
<keyword evidence="2" id="KW-1185">Reference proteome</keyword>
<dbReference type="Proteomes" id="UP000007319">
    <property type="component" value="Chromosome"/>
</dbReference>
<accession>A0A9P1JS48</accession>
<organism evidence="1 2">
    <name type="scientific">Azospirillum baldaniorum</name>
    <dbReference type="NCBI Taxonomy" id="1064539"/>
    <lineage>
        <taxon>Bacteria</taxon>
        <taxon>Pseudomonadati</taxon>
        <taxon>Pseudomonadota</taxon>
        <taxon>Alphaproteobacteria</taxon>
        <taxon>Rhodospirillales</taxon>
        <taxon>Azospirillaceae</taxon>
        <taxon>Azospirillum</taxon>
    </lineage>
</organism>
<gene>
    <name evidence="1" type="ORF">AZOBR_150172</name>
</gene>
<name>A0A9P1JS48_9PROT</name>
<reference evidence="1 2" key="1">
    <citation type="journal article" date="2011" name="PLoS Genet.">
        <title>Azospirillum genomes reveal transition of bacteria from aquatic to terrestrial environments.</title>
        <authorList>
            <person name="Wisniewski-Dye F."/>
            <person name="Borziak K."/>
            <person name="Khalsa-Moyers G."/>
            <person name="Alexandre G."/>
            <person name="Sukharnikov L.O."/>
            <person name="Wuichet K."/>
            <person name="Hurst G.B."/>
            <person name="McDonald W.H."/>
            <person name="Robertson J.S."/>
            <person name="Barbe V."/>
            <person name="Calteau A."/>
            <person name="Rouy Z."/>
            <person name="Mangenot S."/>
            <person name="Prigent-Combaret C."/>
            <person name="Normand P."/>
            <person name="Boyer M."/>
            <person name="Siguier P."/>
            <person name="Dessaux Y."/>
            <person name="Elmerich C."/>
            <person name="Condemine G."/>
            <person name="Krishnen G."/>
            <person name="Kennedy I."/>
            <person name="Paterson A.H."/>
            <person name="Gonzalez V."/>
            <person name="Mavingui P."/>
            <person name="Zhulin I.B."/>
        </authorList>
    </citation>
    <scope>NUCLEOTIDE SEQUENCE [LARGE SCALE GENOMIC DNA]</scope>
    <source>
        <strain evidence="1 2">Sp245</strain>
    </source>
</reference>
<dbReference type="KEGG" id="abs:AZOBR_150172"/>
<dbReference type="EMBL" id="HE577327">
    <property type="protein sequence ID" value="CCC98754.1"/>
    <property type="molecule type" value="Genomic_DNA"/>
</dbReference>
<dbReference type="AlphaFoldDB" id="A0A9P1JS48"/>
<evidence type="ECO:0000313" key="2">
    <source>
        <dbReference type="Proteomes" id="UP000007319"/>
    </source>
</evidence>
<sequence length="24" mass="2902">MRKILELLILLLRALKLLLEILNR</sequence>